<organism evidence="1 2">
    <name type="scientific">Melastoma candidum</name>
    <dbReference type="NCBI Taxonomy" id="119954"/>
    <lineage>
        <taxon>Eukaryota</taxon>
        <taxon>Viridiplantae</taxon>
        <taxon>Streptophyta</taxon>
        <taxon>Embryophyta</taxon>
        <taxon>Tracheophyta</taxon>
        <taxon>Spermatophyta</taxon>
        <taxon>Magnoliopsida</taxon>
        <taxon>eudicotyledons</taxon>
        <taxon>Gunneridae</taxon>
        <taxon>Pentapetalae</taxon>
        <taxon>rosids</taxon>
        <taxon>malvids</taxon>
        <taxon>Myrtales</taxon>
        <taxon>Melastomataceae</taxon>
        <taxon>Melastomatoideae</taxon>
        <taxon>Melastomateae</taxon>
        <taxon>Melastoma</taxon>
    </lineage>
</organism>
<evidence type="ECO:0000313" key="1">
    <source>
        <dbReference type="EMBL" id="KAI4320821.1"/>
    </source>
</evidence>
<protein>
    <submittedName>
        <fullName evidence="1">Uncharacterized protein</fullName>
    </submittedName>
</protein>
<evidence type="ECO:0000313" key="2">
    <source>
        <dbReference type="Proteomes" id="UP001057402"/>
    </source>
</evidence>
<accession>A0ACB9MD53</accession>
<comment type="caution">
    <text evidence="1">The sequence shown here is derived from an EMBL/GenBank/DDBJ whole genome shotgun (WGS) entry which is preliminary data.</text>
</comment>
<proteinExistence type="predicted"/>
<gene>
    <name evidence="1" type="ORF">MLD38_034266</name>
</gene>
<keyword evidence="2" id="KW-1185">Reference proteome</keyword>
<reference evidence="2" key="1">
    <citation type="journal article" date="2023" name="Front. Plant Sci.">
        <title>Chromosomal-level genome assembly of Melastoma candidum provides insights into trichome evolution.</title>
        <authorList>
            <person name="Zhong Y."/>
            <person name="Wu W."/>
            <person name="Sun C."/>
            <person name="Zou P."/>
            <person name="Liu Y."/>
            <person name="Dai S."/>
            <person name="Zhou R."/>
        </authorList>
    </citation>
    <scope>NUCLEOTIDE SEQUENCE [LARGE SCALE GENOMIC DNA]</scope>
</reference>
<name>A0ACB9MD53_9MYRT</name>
<dbReference type="Proteomes" id="UP001057402">
    <property type="component" value="Chromosome 10"/>
</dbReference>
<dbReference type="EMBL" id="CM042889">
    <property type="protein sequence ID" value="KAI4320821.1"/>
    <property type="molecule type" value="Genomic_DNA"/>
</dbReference>
<sequence length="223" mass="24465">MPSAGRRIRTRERKGPPTNIGEPRVRARCLGAAPGRGPRAVARGWRWRRRRRGARRVAFKRNRFVGEGFVRFCEYLERNGAVKEVVLSECGIGAGGAGLVAGALRLNECVEELQIWEDSIGSRGAEDLSKMIEANSTLKKLSIFDSSIATAAPVISAVLARNRTMDVQVWSRESQARMARVVEFTPESGTLRISHLDVSGTCRVACALGMNLTVNTLDLRESG</sequence>